<protein>
    <submittedName>
        <fullName evidence="1">Uncharacterized protein</fullName>
    </submittedName>
</protein>
<dbReference type="EMBL" id="FOIJ01000011">
    <property type="protein sequence ID" value="SEU24612.1"/>
    <property type="molecule type" value="Genomic_DNA"/>
</dbReference>
<gene>
    <name evidence="1" type="ORF">SAMN05443639_11198</name>
</gene>
<dbReference type="AlphaFoldDB" id="A0A1I0KIU6"/>
<dbReference type="RefSeq" id="WP_143076121.1">
    <property type="nucleotide sequence ID" value="NZ_FOIJ01000011.1"/>
</dbReference>
<keyword evidence="2" id="KW-1185">Reference proteome</keyword>
<accession>A0A1I0KIU6</accession>
<name>A0A1I0KIU6_9BACT</name>
<dbReference type="Proteomes" id="UP000199181">
    <property type="component" value="Unassembled WGS sequence"/>
</dbReference>
<proteinExistence type="predicted"/>
<evidence type="ECO:0000313" key="2">
    <source>
        <dbReference type="Proteomes" id="UP000199181"/>
    </source>
</evidence>
<organism evidence="1 2">
    <name type="scientific">Stigmatella erecta</name>
    <dbReference type="NCBI Taxonomy" id="83460"/>
    <lineage>
        <taxon>Bacteria</taxon>
        <taxon>Pseudomonadati</taxon>
        <taxon>Myxococcota</taxon>
        <taxon>Myxococcia</taxon>
        <taxon>Myxococcales</taxon>
        <taxon>Cystobacterineae</taxon>
        <taxon>Archangiaceae</taxon>
        <taxon>Stigmatella</taxon>
    </lineage>
</organism>
<reference evidence="2" key="1">
    <citation type="submission" date="2016-10" db="EMBL/GenBank/DDBJ databases">
        <authorList>
            <person name="Varghese N."/>
            <person name="Submissions S."/>
        </authorList>
    </citation>
    <scope>NUCLEOTIDE SEQUENCE [LARGE SCALE GENOMIC DNA]</scope>
    <source>
        <strain evidence="2">DSM 16858</strain>
    </source>
</reference>
<sequence>MIKQGLIFSFKDLLMECEVIKAYARRFLDKTTVGMIDEVRGNLESIKSNSSTTATTRWSIPDDRPLCTAWSEGESKPDKKSTHHVRGEFSFVWEIRPLDEKPFRGRSYFVLDGLASTVVSVVDKSKQCISRWTVDVGDHQSPGTHFHSQIKKFGTKPLPSSIDSFDIPRFPVLPMSPFLVLEFAIGELFQDRWRRHALSDSPEASRWRGIHEPRLKRFFSWQIERLSSSSVGSPWMGLKLAKPLPNLLIGESQ</sequence>
<evidence type="ECO:0000313" key="1">
    <source>
        <dbReference type="EMBL" id="SEU24612.1"/>
    </source>
</evidence>